<evidence type="ECO:0008006" key="3">
    <source>
        <dbReference type="Google" id="ProtNLM"/>
    </source>
</evidence>
<comment type="caution">
    <text evidence="1">The sequence shown here is derived from an EMBL/GenBank/DDBJ whole genome shotgun (WGS) entry which is preliminary data.</text>
</comment>
<gene>
    <name evidence="1" type="ORF">CVU83_02920</name>
</gene>
<name>A0A2N2DYH6_9BACT</name>
<evidence type="ECO:0000313" key="1">
    <source>
        <dbReference type="EMBL" id="PKM87526.1"/>
    </source>
</evidence>
<evidence type="ECO:0000313" key="2">
    <source>
        <dbReference type="Proteomes" id="UP000233325"/>
    </source>
</evidence>
<sequence>MESYNKLVRDYIGDKLKSKGLNPELKILTEEKYLQELLRKLVEESNEALCAGGTLTDLKKELCDVLQVVESIVTAFKLNLESVPIRNFTISESSKRSLLKMLVQRSREAEPLSYSVPDLENLITVINNIIDNIILVYNIDRVALEAQKKLLEKEDGGFHKRLYLFSIH</sequence>
<dbReference type="CDD" id="cd11532">
    <property type="entry name" value="NTP-PPase_COG4997"/>
    <property type="match status" value="1"/>
</dbReference>
<dbReference type="InterPro" id="IPR038735">
    <property type="entry name" value="MSMEG_1276-like_NTP-PPase_dom"/>
</dbReference>
<dbReference type="EMBL" id="PHAH01000041">
    <property type="protein sequence ID" value="PKM87526.1"/>
    <property type="molecule type" value="Genomic_DNA"/>
</dbReference>
<reference evidence="1 2" key="1">
    <citation type="journal article" date="2017" name="ISME J.">
        <title>Potential for microbial H2 and metal transformations associated with novel bacteria and archaea in deep terrestrial subsurface sediments.</title>
        <authorList>
            <person name="Hernsdorf A.W."/>
            <person name="Amano Y."/>
            <person name="Miyakawa K."/>
            <person name="Ise K."/>
            <person name="Suzuki Y."/>
            <person name="Anantharaman K."/>
            <person name="Probst A."/>
            <person name="Burstein D."/>
            <person name="Thomas B.C."/>
            <person name="Banfield J.F."/>
        </authorList>
    </citation>
    <scope>NUCLEOTIDE SEQUENCE [LARGE SCALE GENOMIC DNA]</scope>
    <source>
        <strain evidence="1">HGW-Falkowbacteria-2</strain>
    </source>
</reference>
<organism evidence="1 2">
    <name type="scientific">Candidatus Falkowbacteria bacterium HGW-Falkowbacteria-2</name>
    <dbReference type="NCBI Taxonomy" id="2013769"/>
    <lineage>
        <taxon>Bacteria</taxon>
        <taxon>Candidatus Falkowiibacteriota</taxon>
    </lineage>
</organism>
<dbReference type="AlphaFoldDB" id="A0A2N2DYH6"/>
<protein>
    <recommendedName>
        <fullName evidence="3">NTP pyrophosphohydrolase MazG putative catalytic core domain-containing protein</fullName>
    </recommendedName>
</protein>
<dbReference type="Proteomes" id="UP000233325">
    <property type="component" value="Unassembled WGS sequence"/>
</dbReference>
<accession>A0A2N2DYH6</accession>
<proteinExistence type="predicted"/>